<dbReference type="Proteomes" id="UP001057375">
    <property type="component" value="Unassembled WGS sequence"/>
</dbReference>
<evidence type="ECO:0000313" key="3">
    <source>
        <dbReference type="Proteomes" id="UP001057375"/>
    </source>
</evidence>
<name>A0ABQ5K0V8_9EUKA</name>
<sequence>MFDRQSENPQPKIRAKNVQRTISKGLSDSLRKHYPWSESEVLQAVFLFSRLSNQWKQYHKYSQKLSRKPGQIKCKLYNLQAKKLLSEKIAFGKAFFSSHGYSWDSCSIQDGLHLLFTPSVPKLEVLPSIKSSQPKKPYCIISSLPKTEKKTVQPLSFQKFSNHLDQYHPSFKSKGSFDRTSSSSPPFFSSSIPFSSPISLIESSSSSRGYSTPNLHHLEYSSSSEKLRSLSDSIDFKYPPLDIWSKSLDDTIMFQTYPPKYCYSTDQIILVKEKKYLNYIGENASKFTRQDHSKPDQTRKHRNPERDLQLLKDPRLIIERIGKSSWSM</sequence>
<dbReference type="EMBL" id="BQXS01012548">
    <property type="protein sequence ID" value="GKT24805.1"/>
    <property type="molecule type" value="Genomic_DNA"/>
</dbReference>
<gene>
    <name evidence="2" type="ORF">ADUPG1_012845</name>
</gene>
<feature type="region of interest" description="Disordered" evidence="1">
    <location>
        <begin position="287"/>
        <end position="306"/>
    </location>
</feature>
<keyword evidence="3" id="KW-1185">Reference proteome</keyword>
<proteinExistence type="predicted"/>
<feature type="compositionally biased region" description="Basic and acidic residues" evidence="1">
    <location>
        <begin position="288"/>
        <end position="306"/>
    </location>
</feature>
<evidence type="ECO:0000313" key="2">
    <source>
        <dbReference type="EMBL" id="GKT24805.1"/>
    </source>
</evidence>
<organism evidence="2 3">
    <name type="scientific">Aduncisulcus paluster</name>
    <dbReference type="NCBI Taxonomy" id="2918883"/>
    <lineage>
        <taxon>Eukaryota</taxon>
        <taxon>Metamonada</taxon>
        <taxon>Carpediemonas-like organisms</taxon>
        <taxon>Aduncisulcus</taxon>
    </lineage>
</organism>
<accession>A0ABQ5K0V8</accession>
<reference evidence="2" key="1">
    <citation type="submission" date="2022-03" db="EMBL/GenBank/DDBJ databases">
        <title>Draft genome sequence of Aduncisulcus paluster, a free-living microaerophilic Fornicata.</title>
        <authorList>
            <person name="Yuyama I."/>
            <person name="Kume K."/>
            <person name="Tamura T."/>
            <person name="Inagaki Y."/>
            <person name="Hashimoto T."/>
        </authorList>
    </citation>
    <scope>NUCLEOTIDE SEQUENCE</scope>
    <source>
        <strain evidence="2">NY0171</strain>
    </source>
</reference>
<protein>
    <submittedName>
        <fullName evidence="2">Uncharacterized protein</fullName>
    </submittedName>
</protein>
<evidence type="ECO:0000256" key="1">
    <source>
        <dbReference type="SAM" id="MobiDB-lite"/>
    </source>
</evidence>
<comment type="caution">
    <text evidence="2">The sequence shown here is derived from an EMBL/GenBank/DDBJ whole genome shotgun (WGS) entry which is preliminary data.</text>
</comment>